<feature type="domain" description="HTH LytTR-type" evidence="1">
    <location>
        <begin position="50"/>
        <end position="145"/>
    </location>
</feature>
<dbReference type="Gene3D" id="2.40.50.1020">
    <property type="entry name" value="LytTr DNA-binding domain"/>
    <property type="match status" value="1"/>
</dbReference>
<accession>A0ABQ2I0B1</accession>
<evidence type="ECO:0000259" key="1">
    <source>
        <dbReference type="PROSITE" id="PS50930"/>
    </source>
</evidence>
<gene>
    <name evidence="2" type="ORF">GCM10010967_29640</name>
</gene>
<proteinExistence type="predicted"/>
<dbReference type="PANTHER" id="PTHR37299">
    <property type="entry name" value="TRANSCRIPTIONAL REGULATOR-RELATED"/>
    <property type="match status" value="1"/>
</dbReference>
<dbReference type="PANTHER" id="PTHR37299:SF1">
    <property type="entry name" value="STAGE 0 SPORULATION PROTEIN A HOMOLOG"/>
    <property type="match status" value="1"/>
</dbReference>
<sequence length="152" mass="17030">MFARSHNFSHPARAIHPTITAIDMNTFTPFSPVKDEASPAPAQLSVHFMGRVLTIRAEQITFLEGDGNYTYVYTCAGTRYLVCKTLKSLACKLDDNFIRVHKSFLVNSNYVIGCAVDGRALKMRCGNEAVVSRRKTKEIISIFADPTRRIRA</sequence>
<dbReference type="InterPro" id="IPR007492">
    <property type="entry name" value="LytTR_DNA-bd_dom"/>
</dbReference>
<keyword evidence="3" id="KW-1185">Reference proteome</keyword>
<organism evidence="2 3">
    <name type="scientific">Dyadobacter beijingensis</name>
    <dbReference type="NCBI Taxonomy" id="365489"/>
    <lineage>
        <taxon>Bacteria</taxon>
        <taxon>Pseudomonadati</taxon>
        <taxon>Bacteroidota</taxon>
        <taxon>Cytophagia</taxon>
        <taxon>Cytophagales</taxon>
        <taxon>Spirosomataceae</taxon>
        <taxon>Dyadobacter</taxon>
    </lineage>
</organism>
<dbReference type="Proteomes" id="UP000632339">
    <property type="component" value="Unassembled WGS sequence"/>
</dbReference>
<dbReference type="InterPro" id="IPR046947">
    <property type="entry name" value="LytR-like"/>
</dbReference>
<comment type="caution">
    <text evidence="2">The sequence shown here is derived from an EMBL/GenBank/DDBJ whole genome shotgun (WGS) entry which is preliminary data.</text>
</comment>
<dbReference type="SMART" id="SM00850">
    <property type="entry name" value="LytTR"/>
    <property type="match status" value="1"/>
</dbReference>
<dbReference type="Pfam" id="PF04397">
    <property type="entry name" value="LytTR"/>
    <property type="match status" value="1"/>
</dbReference>
<name>A0ABQ2I0B1_9BACT</name>
<dbReference type="EMBL" id="BMLI01000001">
    <property type="protein sequence ID" value="GGM94454.1"/>
    <property type="molecule type" value="Genomic_DNA"/>
</dbReference>
<dbReference type="PROSITE" id="PS50930">
    <property type="entry name" value="HTH_LYTTR"/>
    <property type="match status" value="1"/>
</dbReference>
<evidence type="ECO:0000313" key="2">
    <source>
        <dbReference type="EMBL" id="GGM94454.1"/>
    </source>
</evidence>
<evidence type="ECO:0000313" key="3">
    <source>
        <dbReference type="Proteomes" id="UP000632339"/>
    </source>
</evidence>
<protein>
    <recommendedName>
        <fullName evidence="1">HTH LytTR-type domain-containing protein</fullName>
    </recommendedName>
</protein>
<reference evidence="3" key="1">
    <citation type="journal article" date="2019" name="Int. J. Syst. Evol. Microbiol.">
        <title>The Global Catalogue of Microorganisms (GCM) 10K type strain sequencing project: providing services to taxonomists for standard genome sequencing and annotation.</title>
        <authorList>
            <consortium name="The Broad Institute Genomics Platform"/>
            <consortium name="The Broad Institute Genome Sequencing Center for Infectious Disease"/>
            <person name="Wu L."/>
            <person name="Ma J."/>
        </authorList>
    </citation>
    <scope>NUCLEOTIDE SEQUENCE [LARGE SCALE GENOMIC DNA]</scope>
    <source>
        <strain evidence="3">CGMCC 1.6375</strain>
    </source>
</reference>